<evidence type="ECO:0008006" key="3">
    <source>
        <dbReference type="Google" id="ProtNLM"/>
    </source>
</evidence>
<dbReference type="AlphaFoldDB" id="A0AAV9EHB2"/>
<evidence type="ECO:0000313" key="2">
    <source>
        <dbReference type="Proteomes" id="UP001180020"/>
    </source>
</evidence>
<dbReference type="Proteomes" id="UP001180020">
    <property type="component" value="Unassembled WGS sequence"/>
</dbReference>
<sequence>MNGNSVLFTVAFAVVEGENESSWHWFLECMHEAIGEMPKQDPLFIALIHPDENHDENEP</sequence>
<keyword evidence="2" id="KW-1185">Reference proteome</keyword>
<name>A0AAV9EHB2_ACOCL</name>
<reference evidence="1" key="2">
    <citation type="submission" date="2023-06" db="EMBL/GenBank/DDBJ databases">
        <authorList>
            <person name="Ma L."/>
            <person name="Liu K.-W."/>
            <person name="Li Z."/>
            <person name="Hsiao Y.-Y."/>
            <person name="Qi Y."/>
            <person name="Fu T."/>
            <person name="Tang G."/>
            <person name="Zhang D."/>
            <person name="Sun W.-H."/>
            <person name="Liu D.-K."/>
            <person name="Li Y."/>
            <person name="Chen G.-Z."/>
            <person name="Liu X.-D."/>
            <person name="Liao X.-Y."/>
            <person name="Jiang Y.-T."/>
            <person name="Yu X."/>
            <person name="Hao Y."/>
            <person name="Huang J."/>
            <person name="Zhao X.-W."/>
            <person name="Ke S."/>
            <person name="Chen Y.-Y."/>
            <person name="Wu W.-L."/>
            <person name="Hsu J.-L."/>
            <person name="Lin Y.-F."/>
            <person name="Huang M.-D."/>
            <person name="Li C.-Y."/>
            <person name="Huang L."/>
            <person name="Wang Z.-W."/>
            <person name="Zhao X."/>
            <person name="Zhong W.-Y."/>
            <person name="Peng D.-H."/>
            <person name="Ahmad S."/>
            <person name="Lan S."/>
            <person name="Zhang J.-S."/>
            <person name="Tsai W.-C."/>
            <person name="Van De Peer Y."/>
            <person name="Liu Z.-J."/>
        </authorList>
    </citation>
    <scope>NUCLEOTIDE SEQUENCE</scope>
    <source>
        <strain evidence="1">CP</strain>
        <tissue evidence="1">Leaves</tissue>
    </source>
</reference>
<organism evidence="1 2">
    <name type="scientific">Acorus calamus</name>
    <name type="common">Sweet flag</name>
    <dbReference type="NCBI Taxonomy" id="4465"/>
    <lineage>
        <taxon>Eukaryota</taxon>
        <taxon>Viridiplantae</taxon>
        <taxon>Streptophyta</taxon>
        <taxon>Embryophyta</taxon>
        <taxon>Tracheophyta</taxon>
        <taxon>Spermatophyta</taxon>
        <taxon>Magnoliopsida</taxon>
        <taxon>Liliopsida</taxon>
        <taxon>Acoraceae</taxon>
        <taxon>Acorus</taxon>
    </lineage>
</organism>
<gene>
    <name evidence="1" type="ORF">QJS10_CPA07g00595</name>
</gene>
<accession>A0AAV9EHB2</accession>
<reference evidence="1" key="1">
    <citation type="journal article" date="2023" name="Nat. Commun.">
        <title>Diploid and tetraploid genomes of Acorus and the evolution of monocots.</title>
        <authorList>
            <person name="Ma L."/>
            <person name="Liu K.W."/>
            <person name="Li Z."/>
            <person name="Hsiao Y.Y."/>
            <person name="Qi Y."/>
            <person name="Fu T."/>
            <person name="Tang G.D."/>
            <person name="Zhang D."/>
            <person name="Sun W.H."/>
            <person name="Liu D.K."/>
            <person name="Li Y."/>
            <person name="Chen G.Z."/>
            <person name="Liu X.D."/>
            <person name="Liao X.Y."/>
            <person name="Jiang Y.T."/>
            <person name="Yu X."/>
            <person name="Hao Y."/>
            <person name="Huang J."/>
            <person name="Zhao X.W."/>
            <person name="Ke S."/>
            <person name="Chen Y.Y."/>
            <person name="Wu W.L."/>
            <person name="Hsu J.L."/>
            <person name="Lin Y.F."/>
            <person name="Huang M.D."/>
            <person name="Li C.Y."/>
            <person name="Huang L."/>
            <person name="Wang Z.W."/>
            <person name="Zhao X."/>
            <person name="Zhong W.Y."/>
            <person name="Peng D.H."/>
            <person name="Ahmad S."/>
            <person name="Lan S."/>
            <person name="Zhang J.S."/>
            <person name="Tsai W.C."/>
            <person name="Van de Peer Y."/>
            <person name="Liu Z.J."/>
        </authorList>
    </citation>
    <scope>NUCLEOTIDE SEQUENCE</scope>
    <source>
        <strain evidence="1">CP</strain>
    </source>
</reference>
<evidence type="ECO:0000313" key="1">
    <source>
        <dbReference type="EMBL" id="KAK1312737.1"/>
    </source>
</evidence>
<protein>
    <recommendedName>
        <fullName evidence="3">MULE transposase domain-containing protein</fullName>
    </recommendedName>
</protein>
<dbReference type="EMBL" id="JAUJYO010000007">
    <property type="protein sequence ID" value="KAK1312737.1"/>
    <property type="molecule type" value="Genomic_DNA"/>
</dbReference>
<comment type="caution">
    <text evidence="1">The sequence shown here is derived from an EMBL/GenBank/DDBJ whole genome shotgun (WGS) entry which is preliminary data.</text>
</comment>
<proteinExistence type="predicted"/>